<organism evidence="3 4">
    <name type="scientific">Pseudonocardia humida</name>
    <dbReference type="NCBI Taxonomy" id="2800819"/>
    <lineage>
        <taxon>Bacteria</taxon>
        <taxon>Bacillati</taxon>
        <taxon>Actinomycetota</taxon>
        <taxon>Actinomycetes</taxon>
        <taxon>Pseudonocardiales</taxon>
        <taxon>Pseudonocardiaceae</taxon>
        <taxon>Pseudonocardia</taxon>
    </lineage>
</organism>
<dbReference type="InterPro" id="IPR003746">
    <property type="entry name" value="DUF167"/>
</dbReference>
<sequence>MRIAVRVRPGAAADRVGGRWDGPRGPALLVAVRARAVEGAANAAVVAALAAAFALPRSAVAIAVGGRGRDKLVHLDGDPEALAARLTALLATSHG</sequence>
<proteinExistence type="inferred from homology"/>
<keyword evidence="4" id="KW-1185">Reference proteome</keyword>
<accession>A0ABT0ZZ27</accession>
<name>A0ABT0ZZ27_9PSEU</name>
<comment type="similarity">
    <text evidence="1 2">Belongs to the UPF0235 family.</text>
</comment>
<dbReference type="Pfam" id="PF02594">
    <property type="entry name" value="DUF167"/>
    <property type="match status" value="1"/>
</dbReference>
<dbReference type="EMBL" id="JAGSOV010000025">
    <property type="protein sequence ID" value="MCO1655904.1"/>
    <property type="molecule type" value="Genomic_DNA"/>
</dbReference>
<gene>
    <name evidence="3" type="ORF">KDL28_12650</name>
</gene>
<dbReference type="SUPFAM" id="SSF69786">
    <property type="entry name" value="YggU-like"/>
    <property type="match status" value="1"/>
</dbReference>
<dbReference type="SMART" id="SM01152">
    <property type="entry name" value="DUF167"/>
    <property type="match status" value="1"/>
</dbReference>
<dbReference type="RefSeq" id="WP_252438116.1">
    <property type="nucleotide sequence ID" value="NZ_JAGSOV010000025.1"/>
</dbReference>
<evidence type="ECO:0000256" key="2">
    <source>
        <dbReference type="HAMAP-Rule" id="MF_00634"/>
    </source>
</evidence>
<comment type="caution">
    <text evidence="3">The sequence shown here is derived from an EMBL/GenBank/DDBJ whole genome shotgun (WGS) entry which is preliminary data.</text>
</comment>
<dbReference type="NCBIfam" id="TIGR00251">
    <property type="entry name" value="DUF167 family protein"/>
    <property type="match status" value="1"/>
</dbReference>
<evidence type="ECO:0000313" key="4">
    <source>
        <dbReference type="Proteomes" id="UP001165283"/>
    </source>
</evidence>
<dbReference type="InterPro" id="IPR036591">
    <property type="entry name" value="YggU-like_sf"/>
</dbReference>
<dbReference type="Proteomes" id="UP001165283">
    <property type="component" value="Unassembled WGS sequence"/>
</dbReference>
<evidence type="ECO:0000256" key="1">
    <source>
        <dbReference type="ARBA" id="ARBA00010364"/>
    </source>
</evidence>
<protein>
    <recommendedName>
        <fullName evidence="2">UPF0235 protein KDL28_12650</fullName>
    </recommendedName>
</protein>
<dbReference type="HAMAP" id="MF_00634">
    <property type="entry name" value="UPF0235"/>
    <property type="match status" value="1"/>
</dbReference>
<reference evidence="3" key="1">
    <citation type="submission" date="2021-04" db="EMBL/GenBank/DDBJ databases">
        <title>Pseudonocardia sp. nov., isolated from sandy soil of mangrove forest.</title>
        <authorList>
            <person name="Zan Z."/>
            <person name="Huang R."/>
            <person name="Liu W."/>
        </authorList>
    </citation>
    <scope>NUCLEOTIDE SEQUENCE</scope>
    <source>
        <strain evidence="3">S2-4</strain>
    </source>
</reference>
<evidence type="ECO:0000313" key="3">
    <source>
        <dbReference type="EMBL" id="MCO1655904.1"/>
    </source>
</evidence>
<dbReference type="Gene3D" id="3.30.1200.10">
    <property type="entry name" value="YggU-like"/>
    <property type="match status" value="1"/>
</dbReference>